<sequence length="591" mass="64730">MGIVPGNPHARRRDLKDLSPQGQAAAEWLRMLAQALKTSRLYLPGNPIVAKVRVQLAEELIKHLDYFGAWQFSFTSNEIFLGQEAVVRPSPIDPDLGTALVKTPEEALPYLFYRDGIRTMTLPKGLPPREVDVLFEALKVVGASATGNDDLVTLLWQANLRELQVESVPLEQAIYLSAKAARRRGDAASKGLAFTWAPSGTEIRGELGQGTGAQGLHRDTFDDWPLPEVHASAVNAYRSLLPVIEPLRVGTLAEWEEEQAREWSDDAPVVLRQMLELDPRDETRRCLAHSVVSWLITAIQNCSWQAACRALALLREFDPDLSLAGPDLDDALNELPEDEIVSRLDEGEPAEHAHYSALIVALGERGRGLAFTALSFCVRVRARAAACTALSYVYGDEPAKLAPFLDDPHWYVIRNVVFVLGQIGGSAVVDMLRKAAQHSDPRVKRAVVQALGSVSRAERTPVLMSLLKTKDPQLLSGVLHMLTRDKNPRVTRALFDKVSRPDFADLSEGAQRALLNALFEVAAEELIEPLEQLLNHGSWLSRPSLAGMGAARALSRIGTEKACAVLDQGLRSKNEAVATACLDALSTKGTL</sequence>
<dbReference type="Proteomes" id="UP000317716">
    <property type="component" value="Unassembled WGS sequence"/>
</dbReference>
<dbReference type="InterPro" id="IPR004155">
    <property type="entry name" value="PBS_lyase_HEAT"/>
</dbReference>
<organism evidence="1 2">
    <name type="scientific">Eiseniibacteriota bacterium</name>
    <dbReference type="NCBI Taxonomy" id="2212470"/>
    <lineage>
        <taxon>Bacteria</taxon>
        <taxon>Candidatus Eiseniibacteriota</taxon>
    </lineage>
</organism>
<dbReference type="InterPro" id="IPR011989">
    <property type="entry name" value="ARM-like"/>
</dbReference>
<dbReference type="AlphaFoldDB" id="A0A538T2E7"/>
<dbReference type="Gene3D" id="1.25.10.10">
    <property type="entry name" value="Leucine-rich Repeat Variant"/>
    <property type="match status" value="2"/>
</dbReference>
<gene>
    <name evidence="1" type="ORF">E6K72_03295</name>
</gene>
<dbReference type="PANTHER" id="PTHR12697">
    <property type="entry name" value="PBS LYASE HEAT-LIKE PROTEIN"/>
    <property type="match status" value="1"/>
</dbReference>
<dbReference type="SUPFAM" id="SSF48371">
    <property type="entry name" value="ARM repeat"/>
    <property type="match status" value="1"/>
</dbReference>
<dbReference type="InterPro" id="IPR016024">
    <property type="entry name" value="ARM-type_fold"/>
</dbReference>
<comment type="caution">
    <text evidence="1">The sequence shown here is derived from an EMBL/GenBank/DDBJ whole genome shotgun (WGS) entry which is preliminary data.</text>
</comment>
<dbReference type="Pfam" id="PF13646">
    <property type="entry name" value="HEAT_2"/>
    <property type="match status" value="1"/>
</dbReference>
<dbReference type="SMART" id="SM00567">
    <property type="entry name" value="EZ_HEAT"/>
    <property type="match status" value="4"/>
</dbReference>
<name>A0A538T2E7_UNCEI</name>
<proteinExistence type="predicted"/>
<dbReference type="EMBL" id="VBOS01000104">
    <property type="protein sequence ID" value="TMQ57806.1"/>
    <property type="molecule type" value="Genomic_DNA"/>
</dbReference>
<accession>A0A538T2E7</accession>
<evidence type="ECO:0000313" key="1">
    <source>
        <dbReference type="EMBL" id="TMQ57806.1"/>
    </source>
</evidence>
<evidence type="ECO:0000313" key="2">
    <source>
        <dbReference type="Proteomes" id="UP000317716"/>
    </source>
</evidence>
<protein>
    <submittedName>
        <fullName evidence="1">HEAT repeat domain-containing protein</fullName>
    </submittedName>
</protein>
<dbReference type="PANTHER" id="PTHR12697:SF5">
    <property type="entry name" value="DEOXYHYPUSINE HYDROXYLASE"/>
    <property type="match status" value="1"/>
</dbReference>
<reference evidence="1 2" key="1">
    <citation type="journal article" date="2019" name="Nat. Microbiol.">
        <title>Mediterranean grassland soil C-N compound turnover is dependent on rainfall and depth, and is mediated by genomically divergent microorganisms.</title>
        <authorList>
            <person name="Diamond S."/>
            <person name="Andeer P.F."/>
            <person name="Li Z."/>
            <person name="Crits-Christoph A."/>
            <person name="Burstein D."/>
            <person name="Anantharaman K."/>
            <person name="Lane K.R."/>
            <person name="Thomas B.C."/>
            <person name="Pan C."/>
            <person name="Northen T.R."/>
            <person name="Banfield J.F."/>
        </authorList>
    </citation>
    <scope>NUCLEOTIDE SEQUENCE [LARGE SCALE GENOMIC DNA]</scope>
    <source>
        <strain evidence="1">WS_2</strain>
    </source>
</reference>
<dbReference type="GO" id="GO:0016491">
    <property type="term" value="F:oxidoreductase activity"/>
    <property type="evidence" value="ECO:0007669"/>
    <property type="project" value="TreeGrafter"/>
</dbReference>